<dbReference type="InterPro" id="IPR016714">
    <property type="entry name" value="MANB/E"/>
</dbReference>
<dbReference type="InterPro" id="IPR000805">
    <property type="entry name" value="Glyco_hydro_26"/>
</dbReference>
<comment type="caution">
    <text evidence="11">The sequence shown here is derived from an EMBL/GenBank/DDBJ whole genome shotgun (WGS) entry which is preliminary data.</text>
</comment>
<keyword evidence="9" id="KW-0472">Membrane</keyword>
<feature type="active site" description="Nucleophile" evidence="5 8">
    <location>
        <position position="303"/>
    </location>
</feature>
<organism evidence="11 12">
    <name type="scientific">Mucilaginibacter hurinus</name>
    <dbReference type="NCBI Taxonomy" id="2201324"/>
    <lineage>
        <taxon>Bacteria</taxon>
        <taxon>Pseudomonadati</taxon>
        <taxon>Bacteroidota</taxon>
        <taxon>Sphingobacteriia</taxon>
        <taxon>Sphingobacteriales</taxon>
        <taxon>Sphingobacteriaceae</taxon>
        <taxon>Mucilaginibacter</taxon>
    </lineage>
</organism>
<keyword evidence="9" id="KW-0812">Transmembrane</keyword>
<proteinExistence type="inferred from homology"/>
<dbReference type="PROSITE" id="PS51764">
    <property type="entry name" value="GH26"/>
    <property type="match status" value="1"/>
</dbReference>
<keyword evidence="9" id="KW-1133">Transmembrane helix</keyword>
<evidence type="ECO:0000256" key="2">
    <source>
        <dbReference type="ARBA" id="ARBA00022801"/>
    </source>
</evidence>
<feature type="binding site" evidence="6">
    <location>
        <position position="203"/>
    </location>
    <ligand>
        <name>substrate</name>
    </ligand>
</feature>
<evidence type="ECO:0000259" key="10">
    <source>
        <dbReference type="PROSITE" id="PS51764"/>
    </source>
</evidence>
<keyword evidence="4" id="KW-0964">Secreted</keyword>
<dbReference type="GO" id="GO:0006080">
    <property type="term" value="P:substituted mannan metabolic process"/>
    <property type="evidence" value="ECO:0007669"/>
    <property type="project" value="UniProtKB-UniRule"/>
</dbReference>
<dbReference type="Pfam" id="PF02156">
    <property type="entry name" value="Glyco_hydro_26"/>
    <property type="match status" value="1"/>
</dbReference>
<dbReference type="PANTHER" id="PTHR40079">
    <property type="entry name" value="MANNAN ENDO-1,4-BETA-MANNOSIDASE E-RELATED"/>
    <property type="match status" value="1"/>
</dbReference>
<feature type="active site" description="Proton donor" evidence="5 8">
    <location>
        <position position="198"/>
    </location>
</feature>
<dbReference type="PRINTS" id="PR00739">
    <property type="entry name" value="GLHYDRLASE26"/>
</dbReference>
<evidence type="ECO:0000256" key="5">
    <source>
        <dbReference type="PIRSR" id="PIRSR018168-1"/>
    </source>
</evidence>
<keyword evidence="4" id="KW-0119">Carbohydrate metabolism</keyword>
<name>A0A367GSK8_9SPHI</name>
<reference evidence="11 12" key="1">
    <citation type="submission" date="2018-05" db="EMBL/GenBank/DDBJ databases">
        <title>Mucilaginibacter hurinus sp. nov., isolated from briquette warehouse soil.</title>
        <authorList>
            <person name="Choi L."/>
        </authorList>
    </citation>
    <scope>NUCLEOTIDE SEQUENCE [LARGE SCALE GENOMIC DNA]</scope>
    <source>
        <strain evidence="11 12">ZR32</strain>
    </source>
</reference>
<gene>
    <name evidence="11" type="ORF">DJ568_05175</name>
</gene>
<dbReference type="AlphaFoldDB" id="A0A367GSK8"/>
<keyword evidence="3 4" id="KW-0326">Glycosidase</keyword>
<comment type="catalytic activity">
    <reaction evidence="4">
        <text>Random hydrolysis of (1-&gt;4)-beta-D-mannosidic linkages in mannans, galactomannans and glucomannans.</text>
        <dbReference type="EC" id="3.2.1.78"/>
    </reaction>
</comment>
<protein>
    <recommendedName>
        <fullName evidence="4">Mannan endo-1,4-beta-mannosidase</fullName>
        <ecNumber evidence="4">3.2.1.78</ecNumber>
    </recommendedName>
</protein>
<evidence type="ECO:0000256" key="9">
    <source>
        <dbReference type="SAM" id="Phobius"/>
    </source>
</evidence>
<sequence length="381" mass="44191">MYSLIKYLFSLMKLGIIIVFLLYPFFSSTVAQHSFVSDIRATNETKILYNNLFVLKNKGVMFGHQDDLAYGVGWKNIEGRSDVKEVTGSYPAVYGWDLGHLENDSLNNFDGVPFTDMVKYVKEIYDRGGINTISWHFKDPVTDSTAWSKPGKSVNLILTDSIFKAKYTAYLDKFATLVKQFKGKKGEPIPIIFRPLHEHTGNWFWWGKSSCSPAEFIALWKYTVDYLRNKQKLHNILYAYSAADFATEGDYLERYPGDQYVDILGFDLYADKDSTYFTTQLNKRSAMLISIAKLKNKLPALTEVGYENQPDSDWWTQTLLPVITKYQFSYMLTWRNWKESHFFAPYPGHATEADFKLFYKSPVTLFQKDIKSSIYRKALKR</sequence>
<evidence type="ECO:0000313" key="12">
    <source>
        <dbReference type="Proteomes" id="UP000253209"/>
    </source>
</evidence>
<evidence type="ECO:0000256" key="8">
    <source>
        <dbReference type="PROSITE-ProRule" id="PRU01100"/>
    </source>
</evidence>
<dbReference type="InterPro" id="IPR022790">
    <property type="entry name" value="GH26_dom"/>
</dbReference>
<evidence type="ECO:0000256" key="7">
    <source>
        <dbReference type="PIRSR" id="PIRSR018168-3"/>
    </source>
</evidence>
<dbReference type="EMBL" id="QGDC01000002">
    <property type="protein sequence ID" value="RCH56138.1"/>
    <property type="molecule type" value="Genomic_DNA"/>
</dbReference>
<accession>A0A367GSK8</accession>
<dbReference type="GO" id="GO:0005576">
    <property type="term" value="C:extracellular region"/>
    <property type="evidence" value="ECO:0007669"/>
    <property type="project" value="UniProtKB-SubCell"/>
</dbReference>
<dbReference type="SUPFAM" id="SSF51445">
    <property type="entry name" value="(Trans)glycosidases"/>
    <property type="match status" value="1"/>
</dbReference>
<evidence type="ECO:0000256" key="6">
    <source>
        <dbReference type="PIRSR" id="PIRSR018168-2"/>
    </source>
</evidence>
<evidence type="ECO:0000313" key="11">
    <source>
        <dbReference type="EMBL" id="RCH56138.1"/>
    </source>
</evidence>
<evidence type="ECO:0000256" key="3">
    <source>
        <dbReference type="ARBA" id="ARBA00023295"/>
    </source>
</evidence>
<keyword evidence="2 4" id="KW-0378">Hydrolase</keyword>
<dbReference type="RefSeq" id="WP_114004175.1">
    <property type="nucleotide sequence ID" value="NZ_QGDC01000002.1"/>
</dbReference>
<keyword evidence="12" id="KW-1185">Reference proteome</keyword>
<dbReference type="Gene3D" id="3.20.20.80">
    <property type="entry name" value="Glycosidases"/>
    <property type="match status" value="1"/>
</dbReference>
<evidence type="ECO:0000256" key="4">
    <source>
        <dbReference type="PIRNR" id="PIRNR018168"/>
    </source>
</evidence>
<dbReference type="PIRSF" id="PIRSF018168">
    <property type="entry name" value="Mannan-1_4-beta-mannosidase"/>
    <property type="match status" value="1"/>
</dbReference>
<dbReference type="PANTHER" id="PTHR40079:SF4">
    <property type="entry name" value="GH26 DOMAIN-CONTAINING PROTEIN-RELATED"/>
    <property type="match status" value="1"/>
</dbReference>
<dbReference type="OrthoDB" id="9803686at2"/>
<dbReference type="InterPro" id="IPR017853">
    <property type="entry name" value="GH"/>
</dbReference>
<comment type="subcellular location">
    <subcellularLocation>
        <location evidence="4">Secreted</location>
    </subcellularLocation>
</comment>
<feature type="site" description="Plays an important role in maintaining the position of the catalytic nucleophile" evidence="7">
    <location>
        <position position="197"/>
    </location>
</feature>
<dbReference type="EC" id="3.2.1.78" evidence="4"/>
<comment type="similarity">
    <text evidence="1 4 8">Belongs to the glycosyl hydrolase 26 family.</text>
</comment>
<evidence type="ECO:0000256" key="1">
    <source>
        <dbReference type="ARBA" id="ARBA00007754"/>
    </source>
</evidence>
<feature type="transmembrane region" description="Helical" evidence="9">
    <location>
        <begin position="7"/>
        <end position="26"/>
    </location>
</feature>
<feature type="binding site" evidence="6">
    <location>
        <position position="269"/>
    </location>
    <ligand>
        <name>substrate</name>
    </ligand>
</feature>
<dbReference type="Proteomes" id="UP000253209">
    <property type="component" value="Unassembled WGS sequence"/>
</dbReference>
<feature type="domain" description="GH26" evidence="10">
    <location>
        <begin position="43"/>
        <end position="368"/>
    </location>
</feature>
<feature type="binding site" evidence="6">
    <location>
        <position position="136"/>
    </location>
    <ligand>
        <name>substrate</name>
    </ligand>
</feature>
<dbReference type="GO" id="GO:0016985">
    <property type="term" value="F:mannan endo-1,4-beta-mannosidase activity"/>
    <property type="evidence" value="ECO:0007669"/>
    <property type="project" value="UniProtKB-UniRule"/>
</dbReference>